<evidence type="ECO:0000256" key="2">
    <source>
        <dbReference type="ARBA" id="ARBA00022729"/>
    </source>
</evidence>
<dbReference type="InterPro" id="IPR000601">
    <property type="entry name" value="PKD_dom"/>
</dbReference>
<evidence type="ECO:0000256" key="3">
    <source>
        <dbReference type="ARBA" id="ARBA00022801"/>
    </source>
</evidence>
<name>A0A1M7PHR2_9ACTN</name>
<dbReference type="RefSeq" id="WP_073256183.1">
    <property type="nucleotide sequence ID" value="NZ_FRCS01000003.1"/>
</dbReference>
<evidence type="ECO:0000313" key="7">
    <source>
        <dbReference type="Proteomes" id="UP000184440"/>
    </source>
</evidence>
<dbReference type="Pfam" id="PF00801">
    <property type="entry name" value="PKD"/>
    <property type="match status" value="1"/>
</dbReference>
<proteinExistence type="predicted"/>
<organism evidence="6 7">
    <name type="scientific">Cryptosporangium aurantiacum</name>
    <dbReference type="NCBI Taxonomy" id="134849"/>
    <lineage>
        <taxon>Bacteria</taxon>
        <taxon>Bacillati</taxon>
        <taxon>Actinomycetota</taxon>
        <taxon>Actinomycetes</taxon>
        <taxon>Cryptosporangiales</taxon>
        <taxon>Cryptosporangiaceae</taxon>
        <taxon>Cryptosporangium</taxon>
    </lineage>
</organism>
<dbReference type="Gene3D" id="2.60.40.10">
    <property type="entry name" value="Immunoglobulins"/>
    <property type="match status" value="1"/>
</dbReference>
<dbReference type="PANTHER" id="PTHR33938:SF15">
    <property type="entry name" value="FERULOYL ESTERASE B-RELATED"/>
    <property type="match status" value="1"/>
</dbReference>
<dbReference type="PANTHER" id="PTHR33938">
    <property type="entry name" value="FERULOYL ESTERASE B-RELATED"/>
    <property type="match status" value="1"/>
</dbReference>
<reference evidence="6 7" key="1">
    <citation type="submission" date="2016-11" db="EMBL/GenBank/DDBJ databases">
        <authorList>
            <person name="Jaros S."/>
            <person name="Januszkiewicz K."/>
            <person name="Wedrychowicz H."/>
        </authorList>
    </citation>
    <scope>NUCLEOTIDE SEQUENCE [LARGE SCALE GENOMIC DNA]</scope>
    <source>
        <strain evidence="6 7">DSM 46144</strain>
    </source>
</reference>
<evidence type="ECO:0000256" key="4">
    <source>
        <dbReference type="ARBA" id="ARBA00023157"/>
    </source>
</evidence>
<feature type="domain" description="PKD" evidence="5">
    <location>
        <begin position="615"/>
        <end position="667"/>
    </location>
</feature>
<dbReference type="InterPro" id="IPR035986">
    <property type="entry name" value="PKD_dom_sf"/>
</dbReference>
<gene>
    <name evidence="6" type="ORF">SAMN05443668_103359</name>
</gene>
<keyword evidence="2" id="KW-0732">Signal</keyword>
<dbReference type="SUPFAM" id="SSF49299">
    <property type="entry name" value="PKD domain"/>
    <property type="match status" value="1"/>
</dbReference>
<evidence type="ECO:0000256" key="1">
    <source>
        <dbReference type="ARBA" id="ARBA00022487"/>
    </source>
</evidence>
<protein>
    <submittedName>
        <fullName evidence="6">Tannase and feruloyl esterase</fullName>
    </submittedName>
</protein>
<keyword evidence="3" id="KW-0378">Hydrolase</keyword>
<dbReference type="Proteomes" id="UP000184440">
    <property type="component" value="Unassembled WGS sequence"/>
</dbReference>
<dbReference type="PROSITE" id="PS50093">
    <property type="entry name" value="PKD"/>
    <property type="match status" value="1"/>
</dbReference>
<dbReference type="InterPro" id="IPR011118">
    <property type="entry name" value="Tannase/feruloyl_esterase"/>
</dbReference>
<keyword evidence="4" id="KW-1015">Disulfide bond</keyword>
<dbReference type="EMBL" id="FRCS01000003">
    <property type="protein sequence ID" value="SHN16461.1"/>
    <property type="molecule type" value="Genomic_DNA"/>
</dbReference>
<evidence type="ECO:0000259" key="5">
    <source>
        <dbReference type="PROSITE" id="PS50093"/>
    </source>
</evidence>
<dbReference type="STRING" id="134849.SAMN05443668_103359"/>
<dbReference type="OrthoDB" id="906600at2"/>
<evidence type="ECO:0000313" key="6">
    <source>
        <dbReference type="EMBL" id="SHN16461.1"/>
    </source>
</evidence>
<dbReference type="InterPro" id="IPR013783">
    <property type="entry name" value="Ig-like_fold"/>
</dbReference>
<keyword evidence="1" id="KW-0719">Serine esterase</keyword>
<dbReference type="GO" id="GO:0005975">
    <property type="term" value="P:carbohydrate metabolic process"/>
    <property type="evidence" value="ECO:0007669"/>
    <property type="project" value="UniProtKB-ARBA"/>
</dbReference>
<accession>A0A1M7PHR2</accession>
<dbReference type="GO" id="GO:0052689">
    <property type="term" value="F:carboxylic ester hydrolase activity"/>
    <property type="evidence" value="ECO:0007669"/>
    <property type="project" value="UniProtKB-KW"/>
</dbReference>
<dbReference type="CDD" id="cd00146">
    <property type="entry name" value="PKD"/>
    <property type="match status" value="1"/>
</dbReference>
<keyword evidence="7" id="KW-1185">Reference proteome</keyword>
<dbReference type="AlphaFoldDB" id="A0A1M7PHR2"/>
<sequence length="691" mass="75852">MNSRDALDVETYQGRDAYFGRPYIDQDEWLDKPIPHRFVHGGFADTDTRFSFYFPGEDVYRGRLLQPMEGAHAGHEDAFGGPMGQLMGGLELVARQGGYMVESNSGHIGDDVDHRAGDDSTLYGYRSHAEVAHLSKHLAEQIYGQRPHHAYVWGGSGGARRSPLCLENAPDVYDAALPFMGGGEIAEHGTTAPMKGAQVMAFASMFNVQRLLRREADRVVDATRPGGSGDPYAGLTTHQREELANLYRLGYPRGDEFMIFSPMGQIWLWSAIADRLAEQDADYFTAFWTRPGYVGHDLPDAVADDLIDTTATVTRVVTPRILQEDSAYAGPDYAGLQLMAGMNAGPDFPVAIEVDYAGDGYRLGAGIKILTGEAAGRQLYCIGHVGDLMHGDGVTEANLQRFTGVQVGDQVALDNRRFLAFCYYYRHHLMEDAYFDFLRLDGAPIYAQHPVPTMSPLMGVAYSGQYEGKLLWVHHTHDASLWPPQGTMYETAVHRAQGPDSAAEKFRLRWTENAEHIPSQYLPSAPDRATTTWLIDYLPVIEQSLADLIDWVENGVEPADTRYDYRDGKVILAADAVERGGIQPVVSVTANGGARAEIAAGDAVSLTATVRVPPGAGTLVALDWDFAGTGEFPHHHDLEPGRTTAEVTTVHTYGRPGTYYATARVASHRDGDVSDPHRRIPNLASARIVVH</sequence>